<evidence type="ECO:0000256" key="1">
    <source>
        <dbReference type="ARBA" id="ARBA00022630"/>
    </source>
</evidence>
<dbReference type="GO" id="GO:0033539">
    <property type="term" value="P:fatty acid beta-oxidation using acyl-CoA dehydrogenase"/>
    <property type="evidence" value="ECO:0007669"/>
    <property type="project" value="TreeGrafter"/>
</dbReference>
<dbReference type="InterPro" id="IPR037069">
    <property type="entry name" value="AcylCoA_DH/ox_N_sf"/>
</dbReference>
<accession>A0A652YK08</accession>
<dbReference type="PANTHER" id="PTHR48083:SF19">
    <property type="entry name" value="FLAVIN-DEPENDENT MONOOXYGENASE, OXYGENASE SUBUNIT HSAA"/>
    <property type="match status" value="1"/>
</dbReference>
<evidence type="ECO:0000259" key="4">
    <source>
        <dbReference type="Pfam" id="PF08028"/>
    </source>
</evidence>
<feature type="domain" description="Acyl-CoA dehydrogenase C-terminal" evidence="4">
    <location>
        <begin position="252"/>
        <end position="387"/>
    </location>
</feature>
<dbReference type="InterPro" id="IPR006091">
    <property type="entry name" value="Acyl-CoA_Oxase/DH_mid-dom"/>
</dbReference>
<feature type="domain" description="Acyl-CoA oxidase/dehydrogenase middle" evidence="3">
    <location>
        <begin position="146"/>
        <end position="225"/>
    </location>
</feature>
<protein>
    <submittedName>
        <fullName evidence="5">Alkylation response protein AidB-like acyl-CoA dehydrogenase</fullName>
    </submittedName>
</protein>
<dbReference type="EMBL" id="VNIQ01000007">
    <property type="protein sequence ID" value="TYQ01702.1"/>
    <property type="molecule type" value="Genomic_DNA"/>
</dbReference>
<dbReference type="GO" id="GO:0005737">
    <property type="term" value="C:cytoplasm"/>
    <property type="evidence" value="ECO:0007669"/>
    <property type="project" value="TreeGrafter"/>
</dbReference>
<proteinExistence type="predicted"/>
<dbReference type="InterPro" id="IPR046373">
    <property type="entry name" value="Acyl-CoA_Oxase/DH_mid-dom_sf"/>
</dbReference>
<dbReference type="GO" id="GO:0050660">
    <property type="term" value="F:flavin adenine dinucleotide binding"/>
    <property type="evidence" value="ECO:0007669"/>
    <property type="project" value="InterPro"/>
</dbReference>
<dbReference type="PIRSF" id="PIRSF016578">
    <property type="entry name" value="HsaA"/>
    <property type="match status" value="1"/>
</dbReference>
<evidence type="ECO:0000259" key="3">
    <source>
        <dbReference type="Pfam" id="PF02770"/>
    </source>
</evidence>
<comment type="caution">
    <text evidence="5">The sequence shown here is derived from an EMBL/GenBank/DDBJ whole genome shotgun (WGS) entry which is preliminary data.</text>
</comment>
<dbReference type="SUPFAM" id="SSF56645">
    <property type="entry name" value="Acyl-CoA dehydrogenase NM domain-like"/>
    <property type="match status" value="1"/>
</dbReference>
<reference evidence="5" key="1">
    <citation type="submission" date="2019-07" db="EMBL/GenBank/DDBJ databases">
        <title>Genomic Encyclopedia of Type Strains, Phase IV (KMG-IV): sequencing the most valuable type-strain genomes for metagenomic binning, comparative biology and taxonomic classification.</title>
        <authorList>
            <person name="Goeker M."/>
        </authorList>
    </citation>
    <scope>NUCLEOTIDE SEQUENCE</scope>
    <source>
        <strain evidence="5">DSM 44596</strain>
    </source>
</reference>
<dbReference type="Pfam" id="PF08028">
    <property type="entry name" value="Acyl-CoA_dh_2"/>
    <property type="match status" value="1"/>
</dbReference>
<dbReference type="GO" id="GO:0016712">
    <property type="term" value="F:oxidoreductase activity, acting on paired donors, with incorporation or reduction of molecular oxygen, reduced flavin or flavoprotein as one donor, and incorporation of one atom of oxygen"/>
    <property type="evidence" value="ECO:0007669"/>
    <property type="project" value="TreeGrafter"/>
</dbReference>
<keyword evidence="2" id="KW-0560">Oxidoreductase</keyword>
<evidence type="ECO:0000313" key="5">
    <source>
        <dbReference type="EMBL" id="TYQ01702.1"/>
    </source>
</evidence>
<name>A0A652YK08_NOCGL</name>
<dbReference type="Gene3D" id="1.10.540.10">
    <property type="entry name" value="Acyl-CoA dehydrogenase/oxidase, N-terminal domain"/>
    <property type="match status" value="1"/>
</dbReference>
<dbReference type="AlphaFoldDB" id="A0A652YK08"/>
<gene>
    <name evidence="5" type="ORF">FNL38_107124</name>
</gene>
<dbReference type="GO" id="GO:0003995">
    <property type="term" value="F:acyl-CoA dehydrogenase activity"/>
    <property type="evidence" value="ECO:0007669"/>
    <property type="project" value="TreeGrafter"/>
</dbReference>
<keyword evidence="1" id="KW-0285">Flavoprotein</keyword>
<dbReference type="InterPro" id="IPR009100">
    <property type="entry name" value="AcylCoA_DH/oxidase_NM_dom_sf"/>
</dbReference>
<dbReference type="InterPro" id="IPR050741">
    <property type="entry name" value="Acyl-CoA_dehydrogenase"/>
</dbReference>
<dbReference type="PANTHER" id="PTHR48083">
    <property type="entry name" value="MEDIUM-CHAIN SPECIFIC ACYL-COA DEHYDROGENASE, MITOCHONDRIAL-RELATED"/>
    <property type="match status" value="1"/>
</dbReference>
<dbReference type="Pfam" id="PF02770">
    <property type="entry name" value="Acyl-CoA_dh_M"/>
    <property type="match status" value="1"/>
</dbReference>
<evidence type="ECO:0000256" key="2">
    <source>
        <dbReference type="ARBA" id="ARBA00023002"/>
    </source>
</evidence>
<dbReference type="InterPro" id="IPR036250">
    <property type="entry name" value="AcylCo_DH-like_C"/>
</dbReference>
<dbReference type="SUPFAM" id="SSF47203">
    <property type="entry name" value="Acyl-CoA dehydrogenase C-terminal domain-like"/>
    <property type="match status" value="1"/>
</dbReference>
<organism evidence="5">
    <name type="scientific">Nocardia globerula</name>
    <dbReference type="NCBI Taxonomy" id="1818"/>
    <lineage>
        <taxon>Bacteria</taxon>
        <taxon>Bacillati</taxon>
        <taxon>Actinomycetota</taxon>
        <taxon>Actinomycetes</taxon>
        <taxon>Mycobacteriales</taxon>
        <taxon>Nocardiaceae</taxon>
        <taxon>Nocardia</taxon>
    </lineage>
</organism>
<dbReference type="Gene3D" id="2.40.110.10">
    <property type="entry name" value="Butyryl-CoA Dehydrogenase, subunit A, domain 2"/>
    <property type="match status" value="1"/>
</dbReference>
<dbReference type="InterPro" id="IPR013107">
    <property type="entry name" value="Acyl-CoA_DH_C"/>
</dbReference>
<dbReference type="Gene3D" id="1.20.140.10">
    <property type="entry name" value="Butyryl-CoA Dehydrogenase, subunit A, domain 3"/>
    <property type="match status" value="1"/>
</dbReference>
<sequence length="412" mass="44156">MTAVHVSPAPVPEHGVERREESLTVAGIRAAAAPVLTRLGATARAREETRDYAFDDVRELADLGIALTGIATAEGGGGGTVRDVVELVIDISRADSNVAQALRPTFLAANQVASREDVPLREINLERLRQRALFVGTGNERNGGASGSVSTTARRHGDGYVVNGRKFYSTGALYATYFSSQAVTEDGTIIRFTVPVDRAGVDRRDDFDAIGQRLTQSGSTWFNDVWVSDDEVVVAEDSRPDNPWQGSFAQLYLAAVQAGIAARALDDAVWFVREQARPIKHSSATQSVDDPYVRATVGELGARVRAARAVVLSAAEELQNLRGLAGEDARRAGANAAVVVAESGVIAIESALRASELLFDVGGGSITNREWGFDRHWRNARTAANHNPRQWKAAVAGAYHLTGEEPPLTGLF</sequence>